<protein>
    <recommendedName>
        <fullName evidence="3">LXG domain-containing protein</fullName>
    </recommendedName>
</protein>
<accession>A0ABV5AER0</accession>
<organism evidence="1 2">
    <name type="scientific">Alicyclobacillus fastidiosus</name>
    <dbReference type="NCBI Taxonomy" id="392011"/>
    <lineage>
        <taxon>Bacteria</taxon>
        <taxon>Bacillati</taxon>
        <taxon>Bacillota</taxon>
        <taxon>Bacilli</taxon>
        <taxon>Bacillales</taxon>
        <taxon>Alicyclobacillaceae</taxon>
        <taxon>Alicyclobacillus</taxon>
    </lineage>
</organism>
<comment type="caution">
    <text evidence="1">The sequence shown here is derived from an EMBL/GenBank/DDBJ whole genome shotgun (WGS) entry which is preliminary data.</text>
</comment>
<dbReference type="Proteomes" id="UP001579974">
    <property type="component" value="Unassembled WGS sequence"/>
</dbReference>
<name>A0ABV5AER0_9BACL</name>
<evidence type="ECO:0008006" key="3">
    <source>
        <dbReference type="Google" id="ProtNLM"/>
    </source>
</evidence>
<keyword evidence="2" id="KW-1185">Reference proteome</keyword>
<proteinExistence type="predicted"/>
<evidence type="ECO:0000313" key="2">
    <source>
        <dbReference type="Proteomes" id="UP001579974"/>
    </source>
</evidence>
<gene>
    <name evidence="1" type="ORF">KKP3000_004218</name>
</gene>
<evidence type="ECO:0000313" key="1">
    <source>
        <dbReference type="EMBL" id="MFB5190733.1"/>
    </source>
</evidence>
<reference evidence="1 2" key="1">
    <citation type="journal article" date="2024" name="Int. J. Mol. Sci.">
        <title>Exploration of Alicyclobacillus spp. Genome in Search of Antibiotic Resistance.</title>
        <authorList>
            <person name="Bucka-Kolendo J."/>
            <person name="Kiousi D.E."/>
            <person name="Dekowska A."/>
            <person name="Mikolajczuk-Szczyrba A."/>
            <person name="Karadedos D.M."/>
            <person name="Michael P."/>
            <person name="Galanis A."/>
            <person name="Sokolowska B."/>
        </authorList>
    </citation>
    <scope>NUCLEOTIDE SEQUENCE [LARGE SCALE GENOMIC DNA]</scope>
    <source>
        <strain evidence="1 2">KKP 3000</strain>
    </source>
</reference>
<sequence>MGNDEDQRKFWQAVIQAVAGKAGLEGQTYNVMLASQGIACQFASNMLDANAQLVQLGKTMPKWSLTFDGTLNNTFFKQYSSWVKAISDGMSNKSVDQATADQISAIEQRLTQVQDGLAGIQDAQREAFYKQHCHKLSDDQTACEIWNPGYNDQSFDNYWSNFQTTQVYHMQIQRIEQAVGGDIQGLSQQLHALQSKAYGSDFEALNEEVTAITNADPHSGAYFTDVKERRQYQMQVNDSGVTVWDSRFVLQGGETFASFKKWFDDARAAAVNGADPEVQVALSNSTQEQTDTKWSLSFDAAIPVEDFFMLGVRGSESGSTLDISKYNFQAEVTYQAVKHLSIGPADTWYDSSLLERYKDFHKYLPDSPFSNASLWGPNGVLSLRISGLIVAYQPRLKMEVENWTQSELHTQWSAETDFSILGLINLGSASTHGEYNHVKYTATDSGFELVDESGVPQIIGLVLEVFNYPE</sequence>
<dbReference type="EMBL" id="JBDXSU010000007">
    <property type="protein sequence ID" value="MFB5190733.1"/>
    <property type="molecule type" value="Genomic_DNA"/>
</dbReference>
<dbReference type="RefSeq" id="WP_275474493.1">
    <property type="nucleotide sequence ID" value="NZ_CP162940.1"/>
</dbReference>